<dbReference type="PANTHER" id="PTHR42648:SF11">
    <property type="entry name" value="TRANSPOSON TY4-P GAG-POL POLYPROTEIN"/>
    <property type="match status" value="1"/>
</dbReference>
<dbReference type="GO" id="GO:0016787">
    <property type="term" value="F:hydrolase activity"/>
    <property type="evidence" value="ECO:0007669"/>
    <property type="project" value="UniProtKB-KW"/>
</dbReference>
<dbReference type="GO" id="GO:0006310">
    <property type="term" value="P:DNA recombination"/>
    <property type="evidence" value="ECO:0007669"/>
    <property type="project" value="UniProtKB-KW"/>
</dbReference>
<feature type="region of interest" description="Disordered" evidence="11">
    <location>
        <begin position="370"/>
        <end position="410"/>
    </location>
</feature>
<keyword evidence="8" id="KW-0808">Transferase</keyword>
<keyword evidence="3" id="KW-0255">Endonuclease</keyword>
<evidence type="ECO:0000256" key="7">
    <source>
        <dbReference type="ARBA" id="ARBA00022918"/>
    </source>
</evidence>
<proteinExistence type="predicted"/>
<feature type="compositionally biased region" description="Basic and acidic residues" evidence="11">
    <location>
        <begin position="370"/>
        <end position="381"/>
    </location>
</feature>
<keyword evidence="9" id="KW-0233">DNA recombination</keyword>
<dbReference type="Gene3D" id="3.30.420.10">
    <property type="entry name" value="Ribonuclease H-like superfamily/Ribonuclease H"/>
    <property type="match status" value="1"/>
</dbReference>
<dbReference type="OrthoDB" id="1922643at2759"/>
<feature type="compositionally biased region" description="Basic and acidic residues" evidence="11">
    <location>
        <begin position="394"/>
        <end position="406"/>
    </location>
</feature>
<keyword evidence="14" id="KW-1185">Reference proteome</keyword>
<keyword evidence="4" id="KW-0378">Hydrolase</keyword>
<evidence type="ECO:0000256" key="8">
    <source>
        <dbReference type="ARBA" id="ARBA00022932"/>
    </source>
</evidence>
<protein>
    <recommendedName>
        <fullName evidence="12">Integrase catalytic domain-containing protein</fullName>
    </recommendedName>
</protein>
<dbReference type="InterPro" id="IPR043502">
    <property type="entry name" value="DNA/RNA_pol_sf"/>
</dbReference>
<evidence type="ECO:0000313" key="13">
    <source>
        <dbReference type="EMBL" id="TXG53197.1"/>
    </source>
</evidence>
<accession>A0A5C7H875</accession>
<keyword evidence="7" id="KW-0695">RNA-directed DNA polymerase</keyword>
<dbReference type="PANTHER" id="PTHR42648">
    <property type="entry name" value="TRANSPOSASE, PUTATIVE-RELATED"/>
    <property type="match status" value="1"/>
</dbReference>
<dbReference type="Pfam" id="PF07727">
    <property type="entry name" value="RVT_2"/>
    <property type="match status" value="1"/>
</dbReference>
<keyword evidence="1" id="KW-0540">Nuclease</keyword>
<dbReference type="PROSITE" id="PS50994">
    <property type="entry name" value="INTEGRASE"/>
    <property type="match status" value="1"/>
</dbReference>
<reference evidence="14" key="1">
    <citation type="journal article" date="2019" name="Gigascience">
        <title>De novo genome assembly of the endangered Acer yangbiense, a plant species with extremely small populations endemic to Yunnan Province, China.</title>
        <authorList>
            <person name="Yang J."/>
            <person name="Wariss H.M."/>
            <person name="Tao L."/>
            <person name="Zhang R."/>
            <person name="Yun Q."/>
            <person name="Hollingsworth P."/>
            <person name="Dao Z."/>
            <person name="Luo G."/>
            <person name="Guo H."/>
            <person name="Ma Y."/>
            <person name="Sun W."/>
        </authorList>
    </citation>
    <scope>NUCLEOTIDE SEQUENCE [LARGE SCALE GENOMIC DNA]</scope>
    <source>
        <strain evidence="14">cv. Malutang</strain>
    </source>
</reference>
<evidence type="ECO:0000256" key="1">
    <source>
        <dbReference type="ARBA" id="ARBA00022722"/>
    </source>
</evidence>
<dbReference type="SUPFAM" id="SSF53098">
    <property type="entry name" value="Ribonuclease H-like"/>
    <property type="match status" value="1"/>
</dbReference>
<name>A0A5C7H875_9ROSI</name>
<dbReference type="SUPFAM" id="SSF56672">
    <property type="entry name" value="DNA/RNA polymerases"/>
    <property type="match status" value="1"/>
</dbReference>
<dbReference type="EMBL" id="VAHF01000010">
    <property type="protein sequence ID" value="TXG53197.1"/>
    <property type="molecule type" value="Genomic_DNA"/>
</dbReference>
<dbReference type="InterPro" id="IPR036397">
    <property type="entry name" value="RNaseH_sf"/>
</dbReference>
<dbReference type="GO" id="GO:0004519">
    <property type="term" value="F:endonuclease activity"/>
    <property type="evidence" value="ECO:0007669"/>
    <property type="project" value="UniProtKB-KW"/>
</dbReference>
<dbReference type="InterPro" id="IPR012337">
    <property type="entry name" value="RNaseH-like_sf"/>
</dbReference>
<evidence type="ECO:0000256" key="6">
    <source>
        <dbReference type="ARBA" id="ARBA00022908"/>
    </source>
</evidence>
<dbReference type="InterPro" id="IPR001584">
    <property type="entry name" value="Integrase_cat-core"/>
</dbReference>
<comment type="caution">
    <text evidence="13">The sequence shown here is derived from an EMBL/GenBank/DDBJ whole genome shotgun (WGS) entry which is preliminary data.</text>
</comment>
<evidence type="ECO:0000256" key="4">
    <source>
        <dbReference type="ARBA" id="ARBA00022801"/>
    </source>
</evidence>
<dbReference type="GO" id="GO:0003676">
    <property type="term" value="F:nucleic acid binding"/>
    <property type="evidence" value="ECO:0007669"/>
    <property type="project" value="InterPro"/>
</dbReference>
<evidence type="ECO:0000256" key="5">
    <source>
        <dbReference type="ARBA" id="ARBA00022842"/>
    </source>
</evidence>
<evidence type="ECO:0000313" key="14">
    <source>
        <dbReference type="Proteomes" id="UP000323000"/>
    </source>
</evidence>
<dbReference type="Pfam" id="PF25597">
    <property type="entry name" value="SH3_retrovirus"/>
    <property type="match status" value="1"/>
</dbReference>
<dbReference type="InterPro" id="IPR013103">
    <property type="entry name" value="RVT_2"/>
</dbReference>
<dbReference type="Pfam" id="PF13976">
    <property type="entry name" value="gag_pre-integrs"/>
    <property type="match status" value="1"/>
</dbReference>
<gene>
    <name evidence="13" type="ORF">EZV62_022366</name>
</gene>
<evidence type="ECO:0000256" key="10">
    <source>
        <dbReference type="ARBA" id="ARBA00023268"/>
    </source>
</evidence>
<dbReference type="InterPro" id="IPR039537">
    <property type="entry name" value="Retrotran_Ty1/copia-like"/>
</dbReference>
<keyword evidence="2" id="KW-0479">Metal-binding</keyword>
<evidence type="ECO:0000259" key="12">
    <source>
        <dbReference type="PROSITE" id="PS50994"/>
    </source>
</evidence>
<evidence type="ECO:0000256" key="11">
    <source>
        <dbReference type="SAM" id="MobiDB-lite"/>
    </source>
</evidence>
<evidence type="ECO:0000256" key="9">
    <source>
        <dbReference type="ARBA" id="ARBA00023172"/>
    </source>
</evidence>
<evidence type="ECO:0000256" key="2">
    <source>
        <dbReference type="ARBA" id="ARBA00022723"/>
    </source>
</evidence>
<feature type="domain" description="Integrase catalytic" evidence="12">
    <location>
        <begin position="1"/>
        <end position="50"/>
    </location>
</feature>
<keyword evidence="10" id="KW-0511">Multifunctional enzyme</keyword>
<sequence length="574" mass="65989">MLRTDHGGEFISTQFCNYCKENGIKRQLTIRHTPQQKGVAERKNRTIVEMESPTKAVQNKTPYEAWHHQKPRVDFLKVFGCVAYALLPSQNREKLDQKGEKYIFIGYSDESKGYRLLNPKKNKLGKEDKIYRLRKALYGLKQAPRAWNSKIDKYLCQNGFMRSKNEPSLCVKKEGTKDFLMLCLYVDDLIYTGTNANLLEEFKQTMIKEYEMIDLGLMRYFLGIQVQQSKGEFFISQGKYLEDLLKRFHMTNCKPVTTPIASNEKLQQDDGAEKVDPTIFRKLVVSLIYLTNTRPNIAFAVNLVSRFMSNPSKLHFIAAKRILLYLSGTKKLGIKYVEFEGSEKAISLNLQSLWKDFDNLAMKESELIHRRASRPDQERNEGSFQKKGQFGKGKRVDNHNKWKDSGENSQQTFGFTSQVKLGDGKLQNAEGKGTIAVYTRGDYSVHFDVGKCKIFYKKNNLTVANVKMSKSKVFPLMFPFDEKFAFKAVSADLSSLWHLRYGHLNNRGLHLLKEKNMVVGLLEIEKSGKVCEGCIYGKMHKLPFPKTSWRAKAPLELVHSDIYSPMRTPSLGSK</sequence>
<keyword evidence="5" id="KW-0460">Magnesium</keyword>
<dbReference type="InterPro" id="IPR025724">
    <property type="entry name" value="GAG-pre-integrase_dom"/>
</dbReference>
<dbReference type="GO" id="GO:0015074">
    <property type="term" value="P:DNA integration"/>
    <property type="evidence" value="ECO:0007669"/>
    <property type="project" value="UniProtKB-KW"/>
</dbReference>
<keyword evidence="8" id="KW-0548">Nucleotidyltransferase</keyword>
<dbReference type="GO" id="GO:0003964">
    <property type="term" value="F:RNA-directed DNA polymerase activity"/>
    <property type="evidence" value="ECO:0007669"/>
    <property type="project" value="UniProtKB-KW"/>
</dbReference>
<keyword evidence="8" id="KW-0239">DNA-directed DNA polymerase</keyword>
<dbReference type="InterPro" id="IPR057670">
    <property type="entry name" value="SH3_retrovirus"/>
</dbReference>
<keyword evidence="6" id="KW-0229">DNA integration</keyword>
<dbReference type="GO" id="GO:0003887">
    <property type="term" value="F:DNA-directed DNA polymerase activity"/>
    <property type="evidence" value="ECO:0007669"/>
    <property type="project" value="UniProtKB-KW"/>
</dbReference>
<evidence type="ECO:0000256" key="3">
    <source>
        <dbReference type="ARBA" id="ARBA00022759"/>
    </source>
</evidence>
<dbReference type="GO" id="GO:0046872">
    <property type="term" value="F:metal ion binding"/>
    <property type="evidence" value="ECO:0007669"/>
    <property type="project" value="UniProtKB-KW"/>
</dbReference>
<dbReference type="Proteomes" id="UP000323000">
    <property type="component" value="Chromosome 10"/>
</dbReference>
<dbReference type="AlphaFoldDB" id="A0A5C7H875"/>
<organism evidence="13 14">
    <name type="scientific">Acer yangbiense</name>
    <dbReference type="NCBI Taxonomy" id="1000413"/>
    <lineage>
        <taxon>Eukaryota</taxon>
        <taxon>Viridiplantae</taxon>
        <taxon>Streptophyta</taxon>
        <taxon>Embryophyta</taxon>
        <taxon>Tracheophyta</taxon>
        <taxon>Spermatophyta</taxon>
        <taxon>Magnoliopsida</taxon>
        <taxon>eudicotyledons</taxon>
        <taxon>Gunneridae</taxon>
        <taxon>Pentapetalae</taxon>
        <taxon>rosids</taxon>
        <taxon>malvids</taxon>
        <taxon>Sapindales</taxon>
        <taxon>Sapindaceae</taxon>
        <taxon>Hippocastanoideae</taxon>
        <taxon>Acereae</taxon>
        <taxon>Acer</taxon>
    </lineage>
</organism>